<dbReference type="EMBL" id="LAZR01000179">
    <property type="protein sequence ID" value="KKN83791.1"/>
    <property type="molecule type" value="Genomic_DNA"/>
</dbReference>
<gene>
    <name evidence="1" type="ORF">LCGC14_0294440</name>
</gene>
<proteinExistence type="predicted"/>
<protein>
    <submittedName>
        <fullName evidence="1">Uncharacterized protein</fullName>
    </submittedName>
</protein>
<accession>A0A0F9WD95</accession>
<dbReference type="AlphaFoldDB" id="A0A0F9WD95"/>
<comment type="caution">
    <text evidence="1">The sequence shown here is derived from an EMBL/GenBank/DDBJ whole genome shotgun (WGS) entry which is preliminary data.</text>
</comment>
<sequence length="75" mass="7943">MSNDVPNEGPCIGDCGATIDKELFCYGCKAFICDDCAMNEIAGFTHIPSDHLRGSACCDTRIMDGVCETCGGEDV</sequence>
<organism evidence="1">
    <name type="scientific">marine sediment metagenome</name>
    <dbReference type="NCBI Taxonomy" id="412755"/>
    <lineage>
        <taxon>unclassified sequences</taxon>
        <taxon>metagenomes</taxon>
        <taxon>ecological metagenomes</taxon>
    </lineage>
</organism>
<evidence type="ECO:0000313" key="1">
    <source>
        <dbReference type="EMBL" id="KKN83791.1"/>
    </source>
</evidence>
<reference evidence="1" key="1">
    <citation type="journal article" date="2015" name="Nature">
        <title>Complex archaea that bridge the gap between prokaryotes and eukaryotes.</title>
        <authorList>
            <person name="Spang A."/>
            <person name="Saw J.H."/>
            <person name="Jorgensen S.L."/>
            <person name="Zaremba-Niedzwiedzka K."/>
            <person name="Martijn J."/>
            <person name="Lind A.E."/>
            <person name="van Eijk R."/>
            <person name="Schleper C."/>
            <person name="Guy L."/>
            <person name="Ettema T.J."/>
        </authorList>
    </citation>
    <scope>NUCLEOTIDE SEQUENCE</scope>
</reference>
<name>A0A0F9WD95_9ZZZZ</name>